<evidence type="ECO:0000313" key="2">
    <source>
        <dbReference type="EMBL" id="CAG7730766.1"/>
    </source>
</evidence>
<evidence type="ECO:0000256" key="1">
    <source>
        <dbReference type="SAM" id="SignalP"/>
    </source>
</evidence>
<reference evidence="2" key="1">
    <citation type="submission" date="2021-06" db="EMBL/GenBank/DDBJ databases">
        <authorList>
            <person name="Hodson N. C."/>
            <person name="Mongue J. A."/>
            <person name="Jaron S. K."/>
        </authorList>
    </citation>
    <scope>NUCLEOTIDE SEQUENCE</scope>
</reference>
<dbReference type="Proteomes" id="UP000708208">
    <property type="component" value="Unassembled WGS sequence"/>
</dbReference>
<keyword evidence="3" id="KW-1185">Reference proteome</keyword>
<proteinExistence type="predicted"/>
<sequence length="90" mass="10093">MRKFGVICILLGLASPALIGRSGAQLTPEEVPPELKYILESDTGDWEPPKELAEALPYYLSGFDSEGRPSKEDFEAECRVSRIRFGFRFP</sequence>
<organism evidence="2 3">
    <name type="scientific">Allacma fusca</name>
    <dbReference type="NCBI Taxonomy" id="39272"/>
    <lineage>
        <taxon>Eukaryota</taxon>
        <taxon>Metazoa</taxon>
        <taxon>Ecdysozoa</taxon>
        <taxon>Arthropoda</taxon>
        <taxon>Hexapoda</taxon>
        <taxon>Collembola</taxon>
        <taxon>Symphypleona</taxon>
        <taxon>Sminthuridae</taxon>
        <taxon>Allacma</taxon>
    </lineage>
</organism>
<dbReference type="EMBL" id="CAJVCH010200091">
    <property type="protein sequence ID" value="CAG7730766.1"/>
    <property type="molecule type" value="Genomic_DNA"/>
</dbReference>
<gene>
    <name evidence="2" type="ORF">AFUS01_LOCUS19386</name>
</gene>
<comment type="caution">
    <text evidence="2">The sequence shown here is derived from an EMBL/GenBank/DDBJ whole genome shotgun (WGS) entry which is preliminary data.</text>
</comment>
<feature type="chain" id="PRO_5035318697" evidence="1">
    <location>
        <begin position="25"/>
        <end position="90"/>
    </location>
</feature>
<protein>
    <submittedName>
        <fullName evidence="2">Uncharacterized protein</fullName>
    </submittedName>
</protein>
<name>A0A8J2KSW5_9HEXA</name>
<dbReference type="AlphaFoldDB" id="A0A8J2KSW5"/>
<keyword evidence="1" id="KW-0732">Signal</keyword>
<accession>A0A8J2KSW5</accession>
<feature type="signal peptide" evidence="1">
    <location>
        <begin position="1"/>
        <end position="24"/>
    </location>
</feature>
<evidence type="ECO:0000313" key="3">
    <source>
        <dbReference type="Proteomes" id="UP000708208"/>
    </source>
</evidence>